<evidence type="ECO:0000313" key="3">
    <source>
        <dbReference type="Proteomes" id="UP001153076"/>
    </source>
</evidence>
<dbReference type="OrthoDB" id="693585at2759"/>
<name>A0A9Q1KAV6_9CARY</name>
<organism evidence="2 3">
    <name type="scientific">Carnegiea gigantea</name>
    <dbReference type="NCBI Taxonomy" id="171969"/>
    <lineage>
        <taxon>Eukaryota</taxon>
        <taxon>Viridiplantae</taxon>
        <taxon>Streptophyta</taxon>
        <taxon>Embryophyta</taxon>
        <taxon>Tracheophyta</taxon>
        <taxon>Spermatophyta</taxon>
        <taxon>Magnoliopsida</taxon>
        <taxon>eudicotyledons</taxon>
        <taxon>Gunneridae</taxon>
        <taxon>Pentapetalae</taxon>
        <taxon>Caryophyllales</taxon>
        <taxon>Cactineae</taxon>
        <taxon>Cactaceae</taxon>
        <taxon>Cactoideae</taxon>
        <taxon>Echinocereeae</taxon>
        <taxon>Carnegiea</taxon>
    </lineage>
</organism>
<dbReference type="AlphaFoldDB" id="A0A9Q1KAV6"/>
<feature type="region of interest" description="Disordered" evidence="1">
    <location>
        <begin position="1"/>
        <end position="34"/>
    </location>
</feature>
<evidence type="ECO:0000256" key="1">
    <source>
        <dbReference type="SAM" id="MobiDB-lite"/>
    </source>
</evidence>
<protein>
    <submittedName>
        <fullName evidence="2">Uncharacterized protein</fullName>
    </submittedName>
</protein>
<sequence>MSRRLSVNGDGDDDGVTERREIGNSKRRRKRRALFDGSTYKRGLKRAKKAVLSPFNKFQKLFKRDTRSCSTTTTTITSSPSPSDSSLPSSAKRLGSYCCCLCMSKEPPTVDISSDDIDPNDPRISYVYVKTLLEQNEFYSKECKVVYGSMVNGFRQ</sequence>
<dbReference type="Proteomes" id="UP001153076">
    <property type="component" value="Unassembled WGS sequence"/>
</dbReference>
<keyword evidence="3" id="KW-1185">Reference proteome</keyword>
<reference evidence="2" key="1">
    <citation type="submission" date="2022-04" db="EMBL/GenBank/DDBJ databases">
        <title>Carnegiea gigantea Genome sequencing and assembly v2.</title>
        <authorList>
            <person name="Copetti D."/>
            <person name="Sanderson M.J."/>
            <person name="Burquez A."/>
            <person name="Wojciechowski M.F."/>
        </authorList>
    </citation>
    <scope>NUCLEOTIDE SEQUENCE</scope>
    <source>
        <strain evidence="2">SGP5-SGP5p</strain>
        <tissue evidence="2">Aerial part</tissue>
    </source>
</reference>
<accession>A0A9Q1KAV6</accession>
<dbReference type="PANTHER" id="PTHR35123">
    <property type="entry name" value="OS07G0633900 PROTEIN-RELATED"/>
    <property type="match status" value="1"/>
</dbReference>
<gene>
    <name evidence="2" type="ORF">Cgig2_007023</name>
</gene>
<evidence type="ECO:0000313" key="2">
    <source>
        <dbReference type="EMBL" id="KAJ8439506.1"/>
    </source>
</evidence>
<dbReference type="PANTHER" id="PTHR35123:SF2">
    <property type="entry name" value="UBIQUITIN CARBOXYL-TERMINAL HYDROLASE-LIKE PROTEIN"/>
    <property type="match status" value="1"/>
</dbReference>
<dbReference type="EMBL" id="JAKOGI010000217">
    <property type="protein sequence ID" value="KAJ8439506.1"/>
    <property type="molecule type" value="Genomic_DNA"/>
</dbReference>
<proteinExistence type="predicted"/>
<feature type="region of interest" description="Disordered" evidence="1">
    <location>
        <begin position="71"/>
        <end position="90"/>
    </location>
</feature>
<comment type="caution">
    <text evidence="2">The sequence shown here is derived from an EMBL/GenBank/DDBJ whole genome shotgun (WGS) entry which is preliminary data.</text>
</comment>